<proteinExistence type="predicted"/>
<dbReference type="GO" id="GO:0051087">
    <property type="term" value="F:protein-folding chaperone binding"/>
    <property type="evidence" value="ECO:0007669"/>
    <property type="project" value="InterPro"/>
</dbReference>
<organism evidence="1">
    <name type="scientific">Cyprideis torosa</name>
    <dbReference type="NCBI Taxonomy" id="163714"/>
    <lineage>
        <taxon>Eukaryota</taxon>
        <taxon>Metazoa</taxon>
        <taxon>Ecdysozoa</taxon>
        <taxon>Arthropoda</taxon>
        <taxon>Crustacea</taxon>
        <taxon>Oligostraca</taxon>
        <taxon>Ostracoda</taxon>
        <taxon>Podocopa</taxon>
        <taxon>Podocopida</taxon>
        <taxon>Cytherocopina</taxon>
        <taxon>Cytheroidea</taxon>
        <taxon>Cytherideidae</taxon>
        <taxon>Cyprideis</taxon>
    </lineage>
</organism>
<dbReference type="PROSITE" id="PS51203">
    <property type="entry name" value="CS"/>
    <property type="match status" value="1"/>
</dbReference>
<dbReference type="OrthoDB" id="1898560at2759"/>
<dbReference type="Pfam" id="PF04969">
    <property type="entry name" value="CS"/>
    <property type="match status" value="1"/>
</dbReference>
<dbReference type="Pfam" id="PF05002">
    <property type="entry name" value="SGS"/>
    <property type="match status" value="1"/>
</dbReference>
<dbReference type="EMBL" id="OB661240">
    <property type="protein sequence ID" value="CAD7227748.1"/>
    <property type="molecule type" value="Genomic_DNA"/>
</dbReference>
<dbReference type="SUPFAM" id="SSF49764">
    <property type="entry name" value="HSP20-like chaperones"/>
    <property type="match status" value="1"/>
</dbReference>
<dbReference type="AlphaFoldDB" id="A0A7R8WEL1"/>
<accession>A0A7R8WEL1</accession>
<dbReference type="InterPro" id="IPR007052">
    <property type="entry name" value="CS_dom"/>
</dbReference>
<gene>
    <name evidence="1" type="ORF">CTOB1V02_LOCUS5647</name>
</gene>
<evidence type="ECO:0000313" key="1">
    <source>
        <dbReference type="EMBL" id="CAD7227748.1"/>
    </source>
</evidence>
<dbReference type="Gene3D" id="2.60.40.790">
    <property type="match status" value="1"/>
</dbReference>
<protein>
    <submittedName>
        <fullName evidence="1">Uncharacterized protein</fullName>
    </submittedName>
</protein>
<dbReference type="InterPro" id="IPR008978">
    <property type="entry name" value="HSP20-like_chaperone"/>
</dbReference>
<dbReference type="InterPro" id="IPR044563">
    <property type="entry name" value="Sgt1-like"/>
</dbReference>
<dbReference type="PANTHER" id="PTHR45862">
    <property type="entry name" value="PROTEIN SGT1 HOMOLOG"/>
    <property type="match status" value="1"/>
</dbReference>
<name>A0A7R8WEL1_9CRUS</name>
<dbReference type="InterPro" id="IPR007699">
    <property type="entry name" value="SGS_dom"/>
</dbReference>
<sequence length="202" mass="22906">MEGSKGRIKYDWYQTEQAVVINILLKNAKDVEVTFQEGNLLDINVPPLEYSLSLRLRHSVRPPPQSYWRVTPAKIEVKCMKVEGIRWDKLEMSEDKPLPVALGLPATEASEPSSSSLRPRKNWDELASEVEKEEKEGLEGDAAVNSLFQQIYSQGDEDTKRAMIKSFYESGGTVLSTNWGEVGKDKVEVKPPEGMEFKKWDS</sequence>
<reference evidence="1" key="1">
    <citation type="submission" date="2020-11" db="EMBL/GenBank/DDBJ databases">
        <authorList>
            <person name="Tran Van P."/>
        </authorList>
    </citation>
    <scope>NUCLEOTIDE SEQUENCE</scope>
</reference>
<dbReference type="PROSITE" id="PS51048">
    <property type="entry name" value="SGS"/>
    <property type="match status" value="1"/>
</dbReference>